<feature type="transmembrane region" description="Helical" evidence="5">
    <location>
        <begin position="254"/>
        <end position="274"/>
    </location>
</feature>
<dbReference type="PANTHER" id="PTHR43427:SF12">
    <property type="entry name" value="CHLORIDE TRANSPORTER"/>
    <property type="match status" value="1"/>
</dbReference>
<feature type="transmembrane region" description="Helical" evidence="5">
    <location>
        <begin position="12"/>
        <end position="35"/>
    </location>
</feature>
<sequence>MNLKKNTLLASKWILICALIGFFSGTASAFFLVALEWVTHYREAHNWIIWLLPIGGLIVGLSYHYYGKDVVKGNNLLLEEYENPQQTIPLKMAPLVLIGTLITHLFGGSAGREGTAVQMGGAIADQFKGIFNLDDSDRKILIILGISAGFASVFGTPLAGALFALEVLYFSKITYKSIVLSFLVAYFSYYTVEIWHVKHTHYHIPTVPDITAIMLGWIVIVSILFGFAAMLFSRSTHFWGKLFSKTIPYAPLRPFVGGIILATAFYFIGTTKYIGLGVPVIVDAFSNANNSYDFLLKILFTGFTLGAGFKGGEVTPLFFIGATLGSALSIIVPLPIALLAGMGFVAVFSGATHTPIACTVMGLELFGIESGLFIAIACIVAYYSSGSVGIYHSQIVKGAKYKLYQRFKTKDLKDF</sequence>
<evidence type="ECO:0000313" key="7">
    <source>
        <dbReference type="Proteomes" id="UP000295479"/>
    </source>
</evidence>
<organism evidence="6 7">
    <name type="scientific">Flavobacterium cellulosilyticum</name>
    <dbReference type="NCBI Taxonomy" id="2541731"/>
    <lineage>
        <taxon>Bacteria</taxon>
        <taxon>Pseudomonadati</taxon>
        <taxon>Bacteroidota</taxon>
        <taxon>Flavobacteriia</taxon>
        <taxon>Flavobacteriales</taxon>
        <taxon>Flavobacteriaceae</taxon>
        <taxon>Flavobacterium</taxon>
    </lineage>
</organism>
<dbReference type="EMBL" id="SMFK01000005">
    <property type="protein sequence ID" value="TDD96925.1"/>
    <property type="molecule type" value="Genomic_DNA"/>
</dbReference>
<dbReference type="InterPro" id="IPR001807">
    <property type="entry name" value="ClC"/>
</dbReference>
<feature type="transmembrane region" description="Helical" evidence="5">
    <location>
        <begin position="47"/>
        <end position="67"/>
    </location>
</feature>
<protein>
    <submittedName>
        <fullName evidence="6">Chloride channel protein</fullName>
    </submittedName>
</protein>
<evidence type="ECO:0000256" key="2">
    <source>
        <dbReference type="ARBA" id="ARBA00022692"/>
    </source>
</evidence>
<evidence type="ECO:0000256" key="1">
    <source>
        <dbReference type="ARBA" id="ARBA00004141"/>
    </source>
</evidence>
<evidence type="ECO:0000256" key="5">
    <source>
        <dbReference type="SAM" id="Phobius"/>
    </source>
</evidence>
<comment type="caution">
    <text evidence="6">The sequence shown here is derived from an EMBL/GenBank/DDBJ whole genome shotgun (WGS) entry which is preliminary data.</text>
</comment>
<reference evidence="6 7" key="1">
    <citation type="submission" date="2019-03" db="EMBL/GenBank/DDBJ databases">
        <title>Flavobacterium AR-3-4 sp. nov. isolated from arctic soil.</title>
        <authorList>
            <person name="Chaudhary D.K."/>
        </authorList>
    </citation>
    <scope>NUCLEOTIDE SEQUENCE [LARGE SCALE GENOMIC DNA]</scope>
    <source>
        <strain evidence="6 7">AR-3-4</strain>
    </source>
</reference>
<feature type="transmembrane region" description="Helical" evidence="5">
    <location>
        <begin position="212"/>
        <end position="233"/>
    </location>
</feature>
<keyword evidence="2 5" id="KW-0812">Transmembrane</keyword>
<dbReference type="Proteomes" id="UP000295479">
    <property type="component" value="Unassembled WGS sequence"/>
</dbReference>
<dbReference type="PANTHER" id="PTHR43427">
    <property type="entry name" value="CHLORIDE CHANNEL PROTEIN CLC-E"/>
    <property type="match status" value="1"/>
</dbReference>
<proteinExistence type="predicted"/>
<name>A0A4R5CBX6_9FLAO</name>
<dbReference type="SUPFAM" id="SSF81340">
    <property type="entry name" value="Clc chloride channel"/>
    <property type="match status" value="1"/>
</dbReference>
<comment type="subcellular location">
    <subcellularLocation>
        <location evidence="1">Membrane</location>
        <topology evidence="1">Multi-pass membrane protein</topology>
    </subcellularLocation>
</comment>
<feature type="transmembrane region" description="Helical" evidence="5">
    <location>
        <begin position="140"/>
        <end position="164"/>
    </location>
</feature>
<keyword evidence="3 5" id="KW-1133">Transmembrane helix</keyword>
<dbReference type="CDD" id="cd03682">
    <property type="entry name" value="ClC_sycA_like"/>
    <property type="match status" value="1"/>
</dbReference>
<accession>A0A4R5CBX6</accession>
<feature type="transmembrane region" description="Helical" evidence="5">
    <location>
        <begin position="294"/>
        <end position="311"/>
    </location>
</feature>
<keyword evidence="4 5" id="KW-0472">Membrane</keyword>
<dbReference type="GO" id="GO:0015108">
    <property type="term" value="F:chloride transmembrane transporter activity"/>
    <property type="evidence" value="ECO:0007669"/>
    <property type="project" value="InterPro"/>
</dbReference>
<dbReference type="Gene3D" id="1.10.3080.10">
    <property type="entry name" value="Clc chloride channel"/>
    <property type="match status" value="1"/>
</dbReference>
<evidence type="ECO:0000313" key="6">
    <source>
        <dbReference type="EMBL" id="TDD96925.1"/>
    </source>
</evidence>
<evidence type="ECO:0000256" key="3">
    <source>
        <dbReference type="ARBA" id="ARBA00022989"/>
    </source>
</evidence>
<evidence type="ECO:0000256" key="4">
    <source>
        <dbReference type="ARBA" id="ARBA00023136"/>
    </source>
</evidence>
<dbReference type="PRINTS" id="PR00762">
    <property type="entry name" value="CLCHANNEL"/>
</dbReference>
<dbReference type="OrthoDB" id="9767361at2"/>
<dbReference type="Pfam" id="PF00654">
    <property type="entry name" value="Voltage_CLC"/>
    <property type="match status" value="1"/>
</dbReference>
<dbReference type="InterPro" id="IPR014743">
    <property type="entry name" value="Cl-channel_core"/>
</dbReference>
<keyword evidence="7" id="KW-1185">Reference proteome</keyword>
<feature type="transmembrane region" description="Helical" evidence="5">
    <location>
        <begin position="318"/>
        <end position="351"/>
    </location>
</feature>
<dbReference type="GO" id="GO:0016020">
    <property type="term" value="C:membrane"/>
    <property type="evidence" value="ECO:0007669"/>
    <property type="project" value="UniProtKB-SubCell"/>
</dbReference>
<dbReference type="AlphaFoldDB" id="A0A4R5CBX6"/>
<gene>
    <name evidence="6" type="ORF">E0F76_09785</name>
</gene>
<dbReference type="InterPro" id="IPR050368">
    <property type="entry name" value="ClC-type_chloride_channel"/>
</dbReference>
<feature type="transmembrane region" description="Helical" evidence="5">
    <location>
        <begin position="173"/>
        <end position="192"/>
    </location>
</feature>
<dbReference type="RefSeq" id="WP_132004917.1">
    <property type="nucleotide sequence ID" value="NZ_SMFK01000005.1"/>
</dbReference>
<feature type="transmembrane region" description="Helical" evidence="5">
    <location>
        <begin position="371"/>
        <end position="392"/>
    </location>
</feature>